<dbReference type="GO" id="GO:0005524">
    <property type="term" value="F:ATP binding"/>
    <property type="evidence" value="ECO:0007669"/>
    <property type="project" value="InterPro"/>
</dbReference>
<dbReference type="RefSeq" id="WP_109940485.1">
    <property type="nucleotide sequence ID" value="NZ_CP176366.1"/>
</dbReference>
<dbReference type="Pfam" id="PF13304">
    <property type="entry name" value="AAA_21"/>
    <property type="match status" value="1"/>
</dbReference>
<feature type="domain" description="ATPase AAA-type core" evidence="1">
    <location>
        <begin position="674"/>
        <end position="877"/>
    </location>
</feature>
<reference evidence="2 3" key="1">
    <citation type="submission" date="2018-05" db="EMBL/GenBank/DDBJ databases">
        <title>Draft genome of Methanospirillum stamsii Pt1.</title>
        <authorList>
            <person name="Dueholm M.S."/>
            <person name="Nielsen P.H."/>
            <person name="Bakmann L.F."/>
            <person name="Otzen D.E."/>
        </authorList>
    </citation>
    <scope>NUCLEOTIDE SEQUENCE [LARGE SCALE GENOMIC DNA]</scope>
    <source>
        <strain evidence="2 3">Pt1</strain>
    </source>
</reference>
<evidence type="ECO:0000259" key="1">
    <source>
        <dbReference type="Pfam" id="PF13304"/>
    </source>
</evidence>
<comment type="caution">
    <text evidence="2">The sequence shown here is derived from an EMBL/GenBank/DDBJ whole genome shotgun (WGS) entry which is preliminary data.</text>
</comment>
<dbReference type="Proteomes" id="UP000245934">
    <property type="component" value="Unassembled WGS sequence"/>
</dbReference>
<dbReference type="SUPFAM" id="SSF52540">
    <property type="entry name" value="P-loop containing nucleoside triphosphate hydrolases"/>
    <property type="match status" value="1"/>
</dbReference>
<dbReference type="PANTHER" id="PTHR42924:SF3">
    <property type="entry name" value="POLYMERASE_HISTIDINOL PHOSPHATASE N-TERMINAL DOMAIN-CONTAINING PROTEIN"/>
    <property type="match status" value="1"/>
</dbReference>
<proteinExistence type="predicted"/>
<dbReference type="SUPFAM" id="SSF89550">
    <property type="entry name" value="PHP domain-like"/>
    <property type="match status" value="1"/>
</dbReference>
<evidence type="ECO:0000313" key="2">
    <source>
        <dbReference type="EMBL" id="PWR75054.1"/>
    </source>
</evidence>
<protein>
    <submittedName>
        <fullName evidence="2">ABC transporter</fullName>
    </submittedName>
</protein>
<organism evidence="2 3">
    <name type="scientific">Methanospirillum stamsii</name>
    <dbReference type="NCBI Taxonomy" id="1277351"/>
    <lineage>
        <taxon>Archaea</taxon>
        <taxon>Methanobacteriati</taxon>
        <taxon>Methanobacteriota</taxon>
        <taxon>Stenosarchaea group</taxon>
        <taxon>Methanomicrobia</taxon>
        <taxon>Methanomicrobiales</taxon>
        <taxon>Methanospirillaceae</taxon>
        <taxon>Methanospirillum</taxon>
    </lineage>
</organism>
<gene>
    <name evidence="2" type="ORF">DLD82_07505</name>
</gene>
<dbReference type="InterPro" id="IPR027417">
    <property type="entry name" value="P-loop_NTPase"/>
</dbReference>
<accession>A0A2V2N4N6</accession>
<dbReference type="EMBL" id="QGMZ01000014">
    <property type="protein sequence ID" value="PWR75054.1"/>
    <property type="molecule type" value="Genomic_DNA"/>
</dbReference>
<dbReference type="GO" id="GO:0035312">
    <property type="term" value="F:5'-3' DNA exonuclease activity"/>
    <property type="evidence" value="ECO:0007669"/>
    <property type="project" value="TreeGrafter"/>
</dbReference>
<sequence length="938" mass="107344">MMEDSVNYRNWAGAKWWRCDLHTHTPASLDYGNGPDKERFNAITPREWLLLYMQADIDCIAITDHNSGEWISQIQDAYQSLKNENNPEFREICILPGVEISADGIHLLGIFSPEKRSEIIYQLFGKINYDDQIGDHNGRTLKSVDDVCNAIADLGGIAILAHVDTPKGIFHHYIEHNQVIDGISLVKKLSNQNIRAIEVRDLQSTKPPLYYDNKFSFSEILCSDSHIPYGNPEDRIPGSFYTWIKMGNTPSFEGLCLALLDGNESIKRSDSVQTDPNYYTQNYIHSITIKDAKYIGRGSSLTLSLNPCLNTIIGGRGTGKSSIIEFLRLALRREDEIKQLEEIYETQKKYSAVSKTRDDDGLITQNSHFYVQFYKDQYSYCIQWNPDGTVPSIQEITGDGTRRTSDGIIPERFPVRICSQKQIFEMAKNPQSILEIIDNAPDSGIIEIREKIEQEKSRYLSLQSSLREIYNQIKDESKVKGELDDITKRIEIFETSGYADILKKYQQGQRIRRELSNWEESWQNNKDILLKVADRILPSDFNELEDNPPDFVKDIIAVTKRLETISDIIKTNASEIDSIWEDWTLCKEKSASIAEIAEDEKKYHQLISNMADSGVINPSDYGSLIQKKYYLEQSLLDISTRKKTYSNVEKEAKSCLNNYYTLRKKLTQQRIIFANEILGNNPVVRIIISPYNDRKNAEANFREVLGIEPEKFEKDIGSIEDNTGLFKDLYPHNHRNCDSDDLENHVLQGLERIKNDIRLIYNGNDTKSFGLSFQKRLQKVSPELIDRLDCWFPEDGIEIEYRTSTRESFRSIKKGSPGQMTAALLAFFLSYGNEPLILDQPEDDLDNQLIYTLIVSQIKEKKTNRQIIIVTHNPNIVVNGDAELVIALKINTSGLTIPSCKDSLQNQKVRDDICTIMEGGNEALEKRYKRLTAGGHDV</sequence>
<dbReference type="NCBIfam" id="NF045780">
    <property type="entry name" value="TrlF_fam_ATP"/>
    <property type="match status" value="1"/>
</dbReference>
<evidence type="ECO:0000313" key="3">
    <source>
        <dbReference type="Proteomes" id="UP000245934"/>
    </source>
</evidence>
<dbReference type="InterPro" id="IPR054787">
    <property type="entry name" value="TrlF_ATPase"/>
</dbReference>
<dbReference type="InterPro" id="IPR052018">
    <property type="entry name" value="PHP_domain"/>
</dbReference>
<keyword evidence="3" id="KW-1185">Reference proteome</keyword>
<dbReference type="Gene3D" id="3.40.50.300">
    <property type="entry name" value="P-loop containing nucleotide triphosphate hydrolases"/>
    <property type="match status" value="2"/>
</dbReference>
<dbReference type="GO" id="GO:0004534">
    <property type="term" value="F:5'-3' RNA exonuclease activity"/>
    <property type="evidence" value="ECO:0007669"/>
    <property type="project" value="TreeGrafter"/>
</dbReference>
<dbReference type="GO" id="GO:0016887">
    <property type="term" value="F:ATP hydrolysis activity"/>
    <property type="evidence" value="ECO:0007669"/>
    <property type="project" value="InterPro"/>
</dbReference>
<dbReference type="InterPro" id="IPR016195">
    <property type="entry name" value="Pol/histidinol_Pase-like"/>
</dbReference>
<dbReference type="InterPro" id="IPR003959">
    <property type="entry name" value="ATPase_AAA_core"/>
</dbReference>
<dbReference type="Gene3D" id="3.20.20.140">
    <property type="entry name" value="Metal-dependent hydrolases"/>
    <property type="match status" value="1"/>
</dbReference>
<dbReference type="GeneID" id="97611057"/>
<dbReference type="AlphaFoldDB" id="A0A2V2N4N6"/>
<name>A0A2V2N4N6_9EURY</name>
<dbReference type="PANTHER" id="PTHR42924">
    <property type="entry name" value="EXONUCLEASE"/>
    <property type="match status" value="1"/>
</dbReference>